<dbReference type="Pfam" id="PF11838">
    <property type="entry name" value="ERAP1_C"/>
    <property type="match status" value="1"/>
</dbReference>
<dbReference type="InterPro" id="IPR050344">
    <property type="entry name" value="Peptidase_M1_aminopeptidases"/>
</dbReference>
<dbReference type="PRINTS" id="PR00756">
    <property type="entry name" value="ALADIPTASE"/>
</dbReference>
<keyword evidence="3" id="KW-0325">Glycoprotein</keyword>
<evidence type="ECO:0000256" key="3">
    <source>
        <dbReference type="ARBA" id="ARBA00022622"/>
    </source>
</evidence>
<dbReference type="SUPFAM" id="SSF63737">
    <property type="entry name" value="Leukotriene A4 hydrolase N-terminal domain"/>
    <property type="match status" value="1"/>
</dbReference>
<feature type="transmembrane region" description="Helical" evidence="10">
    <location>
        <begin position="39"/>
        <end position="59"/>
    </location>
</feature>
<name>A0ABM4GC72_DROKI</name>
<feature type="domain" description="Peptidase M1 membrane alanine aminopeptidase" evidence="11">
    <location>
        <begin position="300"/>
        <end position="523"/>
    </location>
</feature>
<evidence type="ECO:0000256" key="10">
    <source>
        <dbReference type="RuleBase" id="RU364040"/>
    </source>
</evidence>
<keyword evidence="8 10" id="KW-0482">Metalloprotease</keyword>
<dbReference type="GeneID" id="108072390"/>
<organism evidence="14 15">
    <name type="scientific">Drosophila kikkawai</name>
    <name type="common">Fruit fly</name>
    <dbReference type="NCBI Taxonomy" id="30033"/>
    <lineage>
        <taxon>Eukaryota</taxon>
        <taxon>Metazoa</taxon>
        <taxon>Ecdysozoa</taxon>
        <taxon>Arthropoda</taxon>
        <taxon>Hexapoda</taxon>
        <taxon>Insecta</taxon>
        <taxon>Pterygota</taxon>
        <taxon>Neoptera</taxon>
        <taxon>Endopterygota</taxon>
        <taxon>Diptera</taxon>
        <taxon>Brachycera</taxon>
        <taxon>Muscomorpha</taxon>
        <taxon>Ephydroidea</taxon>
        <taxon>Drosophilidae</taxon>
        <taxon>Drosophila</taxon>
        <taxon>Sophophora</taxon>
    </lineage>
</organism>
<dbReference type="InterPro" id="IPR001930">
    <property type="entry name" value="Peptidase_M1"/>
</dbReference>
<dbReference type="InterPro" id="IPR027268">
    <property type="entry name" value="Peptidase_M4/M1_CTD_sf"/>
</dbReference>
<dbReference type="SUPFAM" id="SSF55486">
    <property type="entry name" value="Metalloproteases ('zincins'), catalytic domain"/>
    <property type="match status" value="1"/>
</dbReference>
<feature type="domain" description="ERAP1-like C-terminal" evidence="12">
    <location>
        <begin position="607"/>
        <end position="918"/>
    </location>
</feature>
<keyword evidence="9" id="KW-0449">Lipoprotein</keyword>
<sequence length="942" mass="108403">MRYESTSQPSSLPPLLGFRQNSSKSSSKFLSLLQKRMRLLSQLFWLLLLTIVPLILAVYEDYRLPSALEPQHYDLRILTHMDELRFEGLVRIHLLARESTRNITLHVKDLKIDEERTTVSSFQEENCVTSIETHDLYEFYTLHLCRELDKGKVYQLEMHFGASLNKSDSGYYNSSYTDAKTKQVLNLAVTQFSPTFARQAFPCFDEPSWKATFNVTLGYHTNYTGLSNMPIVGCQEHETLDHYIWCQHETLLRTSTYLVAYAVHDLPNRTTTADKQTPHNKVTFRNWIQPDLLDKEMQFLEMAPKLITFFEELFQLNFPLAKIDQFVVPTHRFTAMENWGLVTYNQFNLAINPNDDLQVKKDSNTFTAGHEYAHQWFGNMVTMKWWNDLWLKEGPSTYFSYLAMDALQPKLKKGEAMIAEDLGNFFAKDSFGSMTAISKEVRDPGQILAQFSDYVYQKGSLMIRMLHKVLGEDAFLQGIRSFLKQHALGNVVQADLWESMQKAAQQEKVISADFNLSRAMDTWTLQGGYPLVTLIRDYKTGTVALNQTRFYRGKETEGNSTCWWIPLSFVRQGLPDFEKTIPQASLECPGKTQEVLTLPDPPSAQEWLLVNPQVSSIFRVNYDEHNWRLIKQSLKGDAKFGGIHKLNRAQLIDDMMALASVRIQSYEWAFDVLEYLRKETEDLPWKRALALLNELGALLSGQDKNDFKVYMQQLISPLYKRFSKLEIISKTKPATNEISFQRFAYTQACHYHVDDCVEQAKALAISRQELPSDFRELVYCSFLREGGEVEFQLVLGLFKNATNDAQQLIWASALGCSRDFNHLKEFLDLTLGSKEKAVKNCFLAAVKTALSGDYLTSQTTNHILSHAKVIGEKFKKKELTSLLLRLVGQVKESKVLEELNDQLKDIKPFKKPLKEALDLASINQQWQEDCAGDFSRALRKHI</sequence>
<keyword evidence="7 10" id="KW-0862">Zinc</keyword>
<evidence type="ECO:0000259" key="13">
    <source>
        <dbReference type="Pfam" id="PF17900"/>
    </source>
</evidence>
<comment type="subcellular location">
    <subcellularLocation>
        <location evidence="1">Cell membrane</location>
        <topology evidence="1">Lipid-anchor</topology>
        <topology evidence="1">GPI-anchor</topology>
    </subcellularLocation>
</comment>
<keyword evidence="4 10" id="KW-0645">Protease</keyword>
<dbReference type="Gene3D" id="1.25.50.20">
    <property type="match status" value="1"/>
</dbReference>
<dbReference type="InterPro" id="IPR014782">
    <property type="entry name" value="Peptidase_M1_dom"/>
</dbReference>
<feature type="domain" description="Aminopeptidase N-like N-terminal" evidence="13">
    <location>
        <begin position="70"/>
        <end position="258"/>
    </location>
</feature>
<evidence type="ECO:0000256" key="4">
    <source>
        <dbReference type="ARBA" id="ARBA00022670"/>
    </source>
</evidence>
<evidence type="ECO:0000259" key="11">
    <source>
        <dbReference type="Pfam" id="PF01433"/>
    </source>
</evidence>
<keyword evidence="5 10" id="KW-0479">Metal-binding</keyword>
<reference evidence="15" key="2">
    <citation type="submission" date="2025-08" db="UniProtKB">
        <authorList>
            <consortium name="RefSeq"/>
        </authorList>
    </citation>
    <scope>IDENTIFICATION</scope>
    <source>
        <strain evidence="15">14028-0561.14</strain>
        <tissue evidence="15">Whole fly</tissue>
    </source>
</reference>
<dbReference type="InterPro" id="IPR045357">
    <property type="entry name" value="Aminopeptidase_N-like_N"/>
</dbReference>
<evidence type="ECO:0000256" key="5">
    <source>
        <dbReference type="ARBA" id="ARBA00022723"/>
    </source>
</evidence>
<keyword evidence="10" id="KW-1133">Transmembrane helix</keyword>
<dbReference type="CDD" id="cd09601">
    <property type="entry name" value="M1_APN-Q_like"/>
    <property type="match status" value="1"/>
</dbReference>
<proteinExistence type="inferred from homology"/>
<dbReference type="Pfam" id="PF17900">
    <property type="entry name" value="Peptidase_M1_N"/>
    <property type="match status" value="1"/>
</dbReference>
<dbReference type="Pfam" id="PF01433">
    <property type="entry name" value="Peptidase_M1"/>
    <property type="match status" value="1"/>
</dbReference>
<evidence type="ECO:0000256" key="9">
    <source>
        <dbReference type="ARBA" id="ARBA00023288"/>
    </source>
</evidence>
<keyword evidence="6 10" id="KW-0378">Hydrolase</keyword>
<dbReference type="InterPro" id="IPR034016">
    <property type="entry name" value="M1_APN-typ"/>
</dbReference>
<evidence type="ECO:0000256" key="8">
    <source>
        <dbReference type="ARBA" id="ARBA00023049"/>
    </source>
</evidence>
<dbReference type="EC" id="3.4.11.-" evidence="10"/>
<dbReference type="GO" id="GO:0004177">
    <property type="term" value="F:aminopeptidase activity"/>
    <property type="evidence" value="ECO:0007669"/>
    <property type="project" value="UniProtKB-KW"/>
</dbReference>
<evidence type="ECO:0000256" key="2">
    <source>
        <dbReference type="ARBA" id="ARBA00010136"/>
    </source>
</evidence>
<evidence type="ECO:0000256" key="7">
    <source>
        <dbReference type="ARBA" id="ARBA00022833"/>
    </source>
</evidence>
<gene>
    <name evidence="15" type="primary">LOC108072390</name>
</gene>
<dbReference type="PANTHER" id="PTHR11533:SF253">
    <property type="entry name" value="AMINOPEPTIDASE-RELATED"/>
    <property type="match status" value="1"/>
</dbReference>
<reference evidence="14" key="1">
    <citation type="submission" date="2025-05" db="UniProtKB">
        <authorList>
            <consortium name="RefSeq"/>
        </authorList>
    </citation>
    <scope>NUCLEOTIDE SEQUENCE [LARGE SCALE GENOMIC DNA]</scope>
    <source>
        <strain evidence="14">14028-0561.14</strain>
    </source>
</reference>
<keyword evidence="10" id="KW-0812">Transmembrane</keyword>
<dbReference type="RefSeq" id="XP_070140314.1">
    <property type="nucleotide sequence ID" value="XM_070284213.1"/>
</dbReference>
<comment type="similarity">
    <text evidence="2 10">Belongs to the peptidase M1 family.</text>
</comment>
<evidence type="ECO:0000256" key="6">
    <source>
        <dbReference type="ARBA" id="ARBA00022801"/>
    </source>
</evidence>
<keyword evidence="3" id="KW-0336">GPI-anchor</keyword>
<accession>A0ABM4GC72</accession>
<evidence type="ECO:0000256" key="1">
    <source>
        <dbReference type="ARBA" id="ARBA00004609"/>
    </source>
</evidence>
<dbReference type="Gene3D" id="2.60.40.1730">
    <property type="entry name" value="tricorn interacting facor f3 domain"/>
    <property type="match status" value="1"/>
</dbReference>
<dbReference type="InterPro" id="IPR042097">
    <property type="entry name" value="Aminopeptidase_N-like_N_sf"/>
</dbReference>
<dbReference type="Gene3D" id="1.10.390.10">
    <property type="entry name" value="Neutral Protease Domain 2"/>
    <property type="match status" value="1"/>
</dbReference>
<comment type="cofactor">
    <cofactor evidence="10">
        <name>Zn(2+)</name>
        <dbReference type="ChEBI" id="CHEBI:29105"/>
    </cofactor>
    <text evidence="10">Binds 1 zinc ion per subunit.</text>
</comment>
<keyword evidence="10" id="KW-0472">Membrane</keyword>
<keyword evidence="14" id="KW-1185">Reference proteome</keyword>
<evidence type="ECO:0000313" key="14">
    <source>
        <dbReference type="Proteomes" id="UP001652661"/>
    </source>
</evidence>
<protein>
    <recommendedName>
        <fullName evidence="10">Aminopeptidase</fullName>
        <ecNumber evidence="10">3.4.11.-</ecNumber>
    </recommendedName>
</protein>
<evidence type="ECO:0000259" key="12">
    <source>
        <dbReference type="Pfam" id="PF11838"/>
    </source>
</evidence>
<dbReference type="PANTHER" id="PTHR11533">
    <property type="entry name" value="PROTEASE M1 ZINC METALLOPROTEASE"/>
    <property type="match status" value="1"/>
</dbReference>
<dbReference type="Proteomes" id="UP001652661">
    <property type="component" value="Chromosome 2R"/>
</dbReference>
<keyword evidence="10 15" id="KW-0031">Aminopeptidase</keyword>
<dbReference type="InterPro" id="IPR024571">
    <property type="entry name" value="ERAP1-like_C_dom"/>
</dbReference>
<dbReference type="Gene3D" id="2.60.40.1910">
    <property type="match status" value="1"/>
</dbReference>
<evidence type="ECO:0000313" key="15">
    <source>
        <dbReference type="RefSeq" id="XP_070140314.1"/>
    </source>
</evidence>